<feature type="chain" id="PRO_5007254161" evidence="3">
    <location>
        <begin position="19"/>
        <end position="727"/>
    </location>
</feature>
<comment type="caution">
    <text evidence="5">The sequence shown here is derived from an EMBL/GenBank/DDBJ whole genome shotgun (WGS) entry which is preliminary data.</text>
</comment>
<dbReference type="InterPro" id="IPR019819">
    <property type="entry name" value="Carboxylesterase_B_CS"/>
</dbReference>
<dbReference type="GeneID" id="26809719"/>
<keyword evidence="6" id="KW-1185">Reference proteome</keyword>
<protein>
    <submittedName>
        <fullName evidence="5">Cholinesterase</fullName>
    </submittedName>
</protein>
<dbReference type="Gene3D" id="3.40.50.1820">
    <property type="entry name" value="alpha/beta hydrolase"/>
    <property type="match status" value="1"/>
</dbReference>
<evidence type="ECO:0000259" key="4">
    <source>
        <dbReference type="Pfam" id="PF00135"/>
    </source>
</evidence>
<organism evidence="5 6">
    <name type="scientific">Aspergillus nomiae NRRL (strain ATCC 15546 / NRRL 13137 / CBS 260.88 / M93)</name>
    <dbReference type="NCBI Taxonomy" id="1509407"/>
    <lineage>
        <taxon>Eukaryota</taxon>
        <taxon>Fungi</taxon>
        <taxon>Dikarya</taxon>
        <taxon>Ascomycota</taxon>
        <taxon>Pezizomycotina</taxon>
        <taxon>Eurotiomycetes</taxon>
        <taxon>Eurotiomycetidae</taxon>
        <taxon>Eurotiales</taxon>
        <taxon>Aspergillaceae</taxon>
        <taxon>Aspergillus</taxon>
        <taxon>Aspergillus subgen. Circumdati</taxon>
    </lineage>
</organism>
<sequence length="727" mass="78528">MQLQILAGFLLLGSPALAAPTATGPPTTSSLGPLRALNYNNLGPQNNGTAAVLVYDELSQTEAQARCAAIGENLYPLESAPQSERSEIDYQLAYLAFSGDIHPDSRFWVATGGSSKECQAYSQGQKRLVSASCSSKLPVICTSSVPPTTDKDRTAVASSKITVKAENYTLTGYRDARSFRFLGVPFADAPVNELRFAPPKPFSGPKKLDATKVADSCIQALSAFGTLGNGDISEDCLYLNVFTPILPAGSNDNSTRKPVAVYFYGGAFVSGSASMIDYDGGNFASRNDVVVVTVNYRVGALGWLTTGNLTTGNYGIRDQILALKWVNRHIAAFGGDPSKVTIFGQSAGGQSVVALLSSTAARGLFSGAIAQSAPVDLPWFTRDIYADVIVPELSKAVGCNQTTSEKELLSCLRSVPETKFISNTTEFQQAQAAWTQTLASDYLHVSQLLAAIEPLMPIVDPRGGVIDDQFHKLLASERLPNRVPTMFTTVTDEASLYVAKTVPDLGASQTALNAVLKAAFPAKLAESLIKSNAFPINMSDPDSTRNVAADALTHSEWSCAQSYLLRKGGDRVFPQLYEVELTRGHIQTNVSVPEICSPNNNYNASCHASDVLPVWGTLNSKTRNVDPYYDQDDILHSQLLNDVFGSFFRSRNPNPDQAFLQVRGPAYASTYDIFVTNGYRVPEYRPEQRNVSLLGMPPSWIDNPGLSRKCAVFEDYGFTFQNANFTA</sequence>
<gene>
    <name evidence="5" type="ORF">ANOM_007915</name>
</gene>
<dbReference type="PROSITE" id="PS00122">
    <property type="entry name" value="CARBOXYLESTERASE_B_1"/>
    <property type="match status" value="1"/>
</dbReference>
<dbReference type="STRING" id="1509407.A0A0L1J1A6"/>
<proteinExistence type="inferred from homology"/>
<dbReference type="PROSITE" id="PS00941">
    <property type="entry name" value="CARBOXYLESTERASE_B_2"/>
    <property type="match status" value="1"/>
</dbReference>
<dbReference type="Pfam" id="PF00135">
    <property type="entry name" value="COesterase"/>
    <property type="match status" value="1"/>
</dbReference>
<dbReference type="PANTHER" id="PTHR43142:SF6">
    <property type="entry name" value="PUTATIVE (AFU_ORTHOLOGUE AFUA_7G01710)-RELATED"/>
    <property type="match status" value="1"/>
</dbReference>
<dbReference type="Proteomes" id="UP000037505">
    <property type="component" value="Unassembled WGS sequence"/>
</dbReference>
<reference evidence="5 6" key="1">
    <citation type="submission" date="2014-06" db="EMBL/GenBank/DDBJ databases">
        <title>The Genome of the Aflatoxigenic Filamentous Fungus Aspergillus nomius.</title>
        <authorList>
            <person name="Moore M.G."/>
            <person name="Shannon B.M."/>
            <person name="Brian M.M."/>
        </authorList>
    </citation>
    <scope>NUCLEOTIDE SEQUENCE [LARGE SCALE GENOMIC DNA]</scope>
    <source>
        <strain evidence="5 6">NRRL 13137</strain>
    </source>
</reference>
<feature type="signal peptide" evidence="3">
    <location>
        <begin position="1"/>
        <end position="18"/>
    </location>
</feature>
<dbReference type="ESTHER" id="aspno-a0a0l1j1a6">
    <property type="family name" value="Fungal_carboxylesterase_lipase"/>
</dbReference>
<evidence type="ECO:0000313" key="5">
    <source>
        <dbReference type="EMBL" id="KNG85425.1"/>
    </source>
</evidence>
<accession>A0A0L1J1A6</accession>
<keyword evidence="2" id="KW-0378">Hydrolase</keyword>
<evidence type="ECO:0000313" key="6">
    <source>
        <dbReference type="Proteomes" id="UP000037505"/>
    </source>
</evidence>
<dbReference type="InterPro" id="IPR019826">
    <property type="entry name" value="Carboxylesterase_B_AS"/>
</dbReference>
<dbReference type="SUPFAM" id="SSF53474">
    <property type="entry name" value="alpha/beta-Hydrolases"/>
    <property type="match status" value="1"/>
</dbReference>
<dbReference type="InterPro" id="IPR029058">
    <property type="entry name" value="AB_hydrolase_fold"/>
</dbReference>
<evidence type="ECO:0000256" key="2">
    <source>
        <dbReference type="ARBA" id="ARBA00022801"/>
    </source>
</evidence>
<evidence type="ECO:0000256" key="1">
    <source>
        <dbReference type="ARBA" id="ARBA00005964"/>
    </source>
</evidence>
<comment type="similarity">
    <text evidence="1">Belongs to the type-B carboxylesterase/lipase family.</text>
</comment>
<dbReference type="GO" id="GO:0016787">
    <property type="term" value="F:hydrolase activity"/>
    <property type="evidence" value="ECO:0007669"/>
    <property type="project" value="UniProtKB-KW"/>
</dbReference>
<dbReference type="InterPro" id="IPR002018">
    <property type="entry name" value="CarbesteraseB"/>
</dbReference>
<dbReference type="RefSeq" id="XP_015406348.1">
    <property type="nucleotide sequence ID" value="XM_015553171.1"/>
</dbReference>
<dbReference type="PANTHER" id="PTHR43142">
    <property type="entry name" value="CARBOXYLIC ESTER HYDROLASE"/>
    <property type="match status" value="1"/>
</dbReference>
<feature type="domain" description="Carboxylesterase type B" evidence="4">
    <location>
        <begin position="180"/>
        <end position="658"/>
    </location>
</feature>
<dbReference type="AlphaFoldDB" id="A0A0L1J1A6"/>
<keyword evidence="3" id="KW-0732">Signal</keyword>
<dbReference type="EMBL" id="JNOM01000157">
    <property type="protein sequence ID" value="KNG85425.1"/>
    <property type="molecule type" value="Genomic_DNA"/>
</dbReference>
<evidence type="ECO:0000256" key="3">
    <source>
        <dbReference type="SAM" id="SignalP"/>
    </source>
</evidence>
<dbReference type="OrthoDB" id="408631at2759"/>
<name>A0A0L1J1A6_ASPN3</name>